<dbReference type="GO" id="GO:0005737">
    <property type="term" value="C:cytoplasm"/>
    <property type="evidence" value="ECO:0007669"/>
    <property type="project" value="UniProtKB-SubCell"/>
</dbReference>
<dbReference type="GO" id="GO:0005506">
    <property type="term" value="F:iron ion binding"/>
    <property type="evidence" value="ECO:0007669"/>
    <property type="project" value="InterPro"/>
</dbReference>
<evidence type="ECO:0000256" key="2">
    <source>
        <dbReference type="ARBA" id="ARBA00022490"/>
    </source>
</evidence>
<dbReference type="GO" id="GO:0008849">
    <property type="term" value="F:enterochelin esterase activity"/>
    <property type="evidence" value="ECO:0007669"/>
    <property type="project" value="InterPro"/>
</dbReference>
<evidence type="ECO:0000256" key="4">
    <source>
        <dbReference type="ARBA" id="ARBA00024201"/>
    </source>
</evidence>
<protein>
    <submittedName>
        <fullName evidence="6">Enterochelin esterase family protein</fullName>
    </submittedName>
</protein>
<name>A0A4V2Q3A6_9GAMM</name>
<keyword evidence="3" id="KW-0378">Hydrolase</keyword>
<comment type="caution">
    <text evidence="6">The sequence shown here is derived from an EMBL/GenBank/DDBJ whole genome shotgun (WGS) entry which is preliminary data.</text>
</comment>
<evidence type="ECO:0000256" key="3">
    <source>
        <dbReference type="ARBA" id="ARBA00022801"/>
    </source>
</evidence>
<dbReference type="OrthoDB" id="9775130at2"/>
<dbReference type="NCBIfam" id="NF007758">
    <property type="entry name" value="PRK10439.1"/>
    <property type="match status" value="1"/>
</dbReference>
<dbReference type="PANTHER" id="PTHR48098">
    <property type="entry name" value="ENTEROCHELIN ESTERASE-RELATED"/>
    <property type="match status" value="1"/>
</dbReference>
<dbReference type="Gene3D" id="3.40.50.1820">
    <property type="entry name" value="alpha/beta hydrolase"/>
    <property type="match status" value="1"/>
</dbReference>
<keyword evidence="2" id="KW-0963">Cytoplasm</keyword>
<organism evidence="6 7">
    <name type="scientific">Sodalis ligni</name>
    <dbReference type="NCBI Taxonomy" id="2697027"/>
    <lineage>
        <taxon>Bacteria</taxon>
        <taxon>Pseudomonadati</taxon>
        <taxon>Pseudomonadota</taxon>
        <taxon>Gammaproteobacteria</taxon>
        <taxon>Enterobacterales</taxon>
        <taxon>Bruguierivoracaceae</taxon>
        <taxon>Sodalis</taxon>
    </lineage>
</organism>
<evidence type="ECO:0000313" key="6">
    <source>
        <dbReference type="EMBL" id="TCL05958.1"/>
    </source>
</evidence>
<accession>A0A4V2Q3A6</accession>
<dbReference type="InterPro" id="IPR029058">
    <property type="entry name" value="AB_hydrolase_fold"/>
</dbReference>
<proteinExistence type="inferred from homology"/>
<evidence type="ECO:0000313" key="7">
    <source>
        <dbReference type="Proteomes" id="UP000294555"/>
    </source>
</evidence>
<dbReference type="Pfam" id="PF11806">
    <property type="entry name" value="Enterochelin_N"/>
    <property type="match status" value="1"/>
</dbReference>
<dbReference type="InterPro" id="IPR014756">
    <property type="entry name" value="Ig_E-set"/>
</dbReference>
<dbReference type="AlphaFoldDB" id="A0A4V2Q3A6"/>
<evidence type="ECO:0000256" key="1">
    <source>
        <dbReference type="ARBA" id="ARBA00004496"/>
    </source>
</evidence>
<dbReference type="Pfam" id="PF00756">
    <property type="entry name" value="Esterase"/>
    <property type="match status" value="1"/>
</dbReference>
<comment type="subcellular location">
    <subcellularLocation>
        <location evidence="1">Cytoplasm</location>
    </subcellularLocation>
</comment>
<dbReference type="GO" id="GO:0006826">
    <property type="term" value="P:iron ion transport"/>
    <property type="evidence" value="ECO:0007669"/>
    <property type="project" value="InterPro"/>
</dbReference>
<reference evidence="6 7" key="1">
    <citation type="submission" date="2019-02" db="EMBL/GenBank/DDBJ databases">
        <title>Investigation of anaerobic lignin degradation for improved lignocellulosic biofuels.</title>
        <authorList>
            <person name="Deangelis K."/>
        </authorList>
    </citation>
    <scope>NUCLEOTIDE SEQUENCE [LARGE SCALE GENOMIC DNA]</scope>
    <source>
        <strain evidence="6 7">159R</strain>
    </source>
</reference>
<dbReference type="Proteomes" id="UP000294555">
    <property type="component" value="Unassembled WGS sequence"/>
</dbReference>
<dbReference type="SUPFAM" id="SSF53474">
    <property type="entry name" value="alpha/beta-Hydrolases"/>
    <property type="match status" value="1"/>
</dbReference>
<dbReference type="PANTHER" id="PTHR48098:SF3">
    <property type="entry name" value="IRON(III) ENTEROBACTIN ESTERASE"/>
    <property type="match status" value="1"/>
</dbReference>
<dbReference type="SUPFAM" id="SSF81296">
    <property type="entry name" value="E set domains"/>
    <property type="match status" value="1"/>
</dbReference>
<keyword evidence="7" id="KW-1185">Reference proteome</keyword>
<dbReference type="Gene3D" id="2.60.40.10">
    <property type="entry name" value="Immunoglobulins"/>
    <property type="match status" value="1"/>
</dbReference>
<dbReference type="RefSeq" id="WP_132924957.1">
    <property type="nucleotide sequence ID" value="NZ_SJOI01000001.1"/>
</dbReference>
<evidence type="ECO:0000259" key="5">
    <source>
        <dbReference type="Pfam" id="PF11806"/>
    </source>
</evidence>
<dbReference type="EMBL" id="SJOI01000001">
    <property type="protein sequence ID" value="TCL05958.1"/>
    <property type="molecule type" value="Genomic_DNA"/>
</dbReference>
<dbReference type="InterPro" id="IPR000801">
    <property type="entry name" value="Esterase-like"/>
</dbReference>
<dbReference type="InterPro" id="IPR013783">
    <property type="entry name" value="Ig-like_fold"/>
</dbReference>
<comment type="similarity">
    <text evidence="4">Belongs to the Fes family.</text>
</comment>
<sequence>MVTIMLGRADAGTKEWWREIADHGTPWVEKDRDGRYRVTFLWRDPGGNAQTSALRRVWLNINGITDHHQSLAPQSLERLPGTDVWYRQTCLSATWRGSYCFIPREDDTPFPAAAGSRPETEMSAWRLWWGGLLDSAVHDSLNPLRCWVGARGHGLSPLHMPLAPPQTAWTDVDRRGADSRALRPPSPARLECRRWHSRRLGNSRDVWVLTTGQQQPHCRPLAILLDGRFWSQEMPVAVPLCRLTREGRLPEAVYVMIDSVDTRQRSHELTCNAEFWLAVREELMPWLETWAPYRPDPATTVVAGQSFGGLAAMYAALHWPLSFGLALSQSGSFWWPHRDPGHIDGDTRASGELLRQMEDGLGAGLALGMYIEAGIHEPLIYQANERLLALLRPSRHRLRFRRVDGGHDALCWRGGLLDGLESLWRGPDAQTTV</sequence>
<dbReference type="InterPro" id="IPR021764">
    <property type="entry name" value="Enterochelin_esterase_N"/>
</dbReference>
<gene>
    <name evidence="6" type="ORF">EZJ58_4182</name>
</gene>
<dbReference type="InterPro" id="IPR050583">
    <property type="entry name" value="Mycobacterial_A85_antigen"/>
</dbReference>
<feature type="domain" description="Enterochelin esterase N-terminal" evidence="5">
    <location>
        <begin position="37"/>
        <end position="169"/>
    </location>
</feature>